<keyword evidence="3" id="KW-1185">Reference proteome</keyword>
<sequence length="106" mass="11743">MWTILPILLVLLLDTTLADELISARCQAKCLREFELQFQHPLAGDRGDEVGFLSVDVAVFVLVKCERKDLQGLDEEAIDQGTGRLCNPNGVRQGYAFVTLRSALHG</sequence>
<feature type="signal peptide" evidence="1">
    <location>
        <begin position="1"/>
        <end position="18"/>
    </location>
</feature>
<evidence type="ECO:0000313" key="4">
    <source>
        <dbReference type="WBParaSite" id="HPBE_0000103601-mRNA-1"/>
    </source>
</evidence>
<keyword evidence="1" id="KW-0732">Signal</keyword>
<dbReference type="WBParaSite" id="HPBE_0000103601-mRNA-1">
    <property type="protein sequence ID" value="HPBE_0000103601-mRNA-1"/>
    <property type="gene ID" value="HPBE_0000103601"/>
</dbReference>
<gene>
    <name evidence="2" type="ORF">HPBE_LOCUS1037</name>
</gene>
<accession>A0A3P7TH27</accession>
<dbReference type="Proteomes" id="UP000050761">
    <property type="component" value="Unassembled WGS sequence"/>
</dbReference>
<name>A0A183F4E4_HELPZ</name>
<feature type="chain" id="PRO_5044551246" evidence="1">
    <location>
        <begin position="19"/>
        <end position="106"/>
    </location>
</feature>
<reference evidence="4" key="2">
    <citation type="submission" date="2019-09" db="UniProtKB">
        <authorList>
            <consortium name="WormBaseParasite"/>
        </authorList>
    </citation>
    <scope>IDENTIFICATION</scope>
</reference>
<evidence type="ECO:0000256" key="1">
    <source>
        <dbReference type="SAM" id="SignalP"/>
    </source>
</evidence>
<proteinExistence type="predicted"/>
<accession>A0A183F4E4</accession>
<evidence type="ECO:0000313" key="3">
    <source>
        <dbReference type="Proteomes" id="UP000050761"/>
    </source>
</evidence>
<dbReference type="AlphaFoldDB" id="A0A183F4E4"/>
<dbReference type="EMBL" id="UZAH01000984">
    <property type="protein sequence ID" value="VDO19419.1"/>
    <property type="molecule type" value="Genomic_DNA"/>
</dbReference>
<organism evidence="3 4">
    <name type="scientific">Heligmosomoides polygyrus</name>
    <name type="common">Parasitic roundworm</name>
    <dbReference type="NCBI Taxonomy" id="6339"/>
    <lineage>
        <taxon>Eukaryota</taxon>
        <taxon>Metazoa</taxon>
        <taxon>Ecdysozoa</taxon>
        <taxon>Nematoda</taxon>
        <taxon>Chromadorea</taxon>
        <taxon>Rhabditida</taxon>
        <taxon>Rhabditina</taxon>
        <taxon>Rhabditomorpha</taxon>
        <taxon>Strongyloidea</taxon>
        <taxon>Heligmosomidae</taxon>
        <taxon>Heligmosomoides</taxon>
    </lineage>
</organism>
<protein>
    <submittedName>
        <fullName evidence="4">Secreted protein</fullName>
    </submittedName>
</protein>
<evidence type="ECO:0000313" key="2">
    <source>
        <dbReference type="EMBL" id="VDO19419.1"/>
    </source>
</evidence>
<reference evidence="2 3" key="1">
    <citation type="submission" date="2018-11" db="EMBL/GenBank/DDBJ databases">
        <authorList>
            <consortium name="Pathogen Informatics"/>
        </authorList>
    </citation>
    <scope>NUCLEOTIDE SEQUENCE [LARGE SCALE GENOMIC DNA]</scope>
</reference>